<keyword evidence="3" id="KW-1185">Reference proteome</keyword>
<dbReference type="EMBL" id="JADIVZ010000005">
    <property type="protein sequence ID" value="MBF4162449.1"/>
    <property type="molecule type" value="Genomic_DNA"/>
</dbReference>
<organism evidence="2 3">
    <name type="scientific">Nocardioides acrostichi</name>
    <dbReference type="NCBI Taxonomy" id="2784339"/>
    <lineage>
        <taxon>Bacteria</taxon>
        <taxon>Bacillati</taxon>
        <taxon>Actinomycetota</taxon>
        <taxon>Actinomycetes</taxon>
        <taxon>Propionibacteriales</taxon>
        <taxon>Nocardioidaceae</taxon>
        <taxon>Nocardioides</taxon>
    </lineage>
</organism>
<accession>A0A930V1R5</accession>
<dbReference type="Proteomes" id="UP000656804">
    <property type="component" value="Unassembled WGS sequence"/>
</dbReference>
<dbReference type="AlphaFoldDB" id="A0A930V1R5"/>
<feature type="compositionally biased region" description="Acidic residues" evidence="1">
    <location>
        <begin position="1"/>
        <end position="24"/>
    </location>
</feature>
<evidence type="ECO:0000313" key="3">
    <source>
        <dbReference type="Proteomes" id="UP000656804"/>
    </source>
</evidence>
<feature type="compositionally biased region" description="Acidic residues" evidence="1">
    <location>
        <begin position="90"/>
        <end position="101"/>
    </location>
</feature>
<protein>
    <submittedName>
        <fullName evidence="2">Uncharacterized protein</fullName>
    </submittedName>
</protein>
<feature type="region of interest" description="Disordered" evidence="1">
    <location>
        <begin position="1"/>
        <end position="101"/>
    </location>
</feature>
<evidence type="ECO:0000256" key="1">
    <source>
        <dbReference type="SAM" id="MobiDB-lite"/>
    </source>
</evidence>
<sequence>MPDQAADEGTDQAVEDTEQQEEEHADGSLHEMSDDEVAEVEKEREERLDPENRPDNVEIDNTQRTFDPEQGMFTDSEGYDEGDAQYASPESEDPTQDGSDD</sequence>
<reference evidence="2" key="1">
    <citation type="submission" date="2020-11" db="EMBL/GenBank/DDBJ databases">
        <title>Nocardioides sp. CBS4Y-1, whole genome shotgun sequence.</title>
        <authorList>
            <person name="Tuo L."/>
        </authorList>
    </citation>
    <scope>NUCLEOTIDE SEQUENCE</scope>
    <source>
        <strain evidence="2">CBS4Y-1</strain>
    </source>
</reference>
<feature type="compositionally biased region" description="Basic and acidic residues" evidence="1">
    <location>
        <begin position="39"/>
        <end position="56"/>
    </location>
</feature>
<gene>
    <name evidence="2" type="ORF">ISG29_12170</name>
</gene>
<evidence type="ECO:0000313" key="2">
    <source>
        <dbReference type="EMBL" id="MBF4162449.1"/>
    </source>
</evidence>
<dbReference type="RefSeq" id="WP_194503702.1">
    <property type="nucleotide sequence ID" value="NZ_JADIVZ010000005.1"/>
</dbReference>
<proteinExistence type="predicted"/>
<name>A0A930V1R5_9ACTN</name>
<comment type="caution">
    <text evidence="2">The sequence shown here is derived from an EMBL/GenBank/DDBJ whole genome shotgun (WGS) entry which is preliminary data.</text>
</comment>